<dbReference type="Proteomes" id="UP000178129">
    <property type="component" value="Unassembled WGS sequence"/>
</dbReference>
<feature type="domain" description="Alpha-L-arabinofuranosidase C-terminal" evidence="9">
    <location>
        <begin position="512"/>
        <end position="709"/>
    </location>
</feature>
<dbReference type="InterPro" id="IPR010720">
    <property type="entry name" value="Alpha-L-AF_C"/>
</dbReference>
<dbReference type="Pfam" id="PF06964">
    <property type="entry name" value="Alpha-L-AF_C"/>
    <property type="match status" value="1"/>
</dbReference>
<evidence type="ECO:0000313" key="10">
    <source>
        <dbReference type="EMBL" id="CZS90003.1"/>
    </source>
</evidence>
<dbReference type="PANTHER" id="PTHR31776">
    <property type="entry name" value="ALPHA-L-ARABINOFURANOSIDASE 1"/>
    <property type="match status" value="1"/>
</dbReference>
<dbReference type="Gene3D" id="3.20.20.80">
    <property type="entry name" value="Glycosidases"/>
    <property type="match status" value="1"/>
</dbReference>
<keyword evidence="5 8" id="KW-0732">Signal</keyword>
<dbReference type="SMART" id="SM00813">
    <property type="entry name" value="Alpha-L-AF_C"/>
    <property type="match status" value="1"/>
</dbReference>
<dbReference type="UniPathway" id="UPA00667"/>
<evidence type="ECO:0000256" key="4">
    <source>
        <dbReference type="ARBA" id="ARBA00012670"/>
    </source>
</evidence>
<dbReference type="EC" id="3.2.1.55" evidence="4"/>
<comment type="catalytic activity">
    <reaction evidence="1">
        <text>Hydrolysis of terminal non-reducing alpha-L-arabinofuranoside residues in alpha-L-arabinosides.</text>
        <dbReference type="EC" id="3.2.1.55"/>
    </reaction>
</comment>
<proteinExistence type="inferred from homology"/>
<evidence type="ECO:0000256" key="7">
    <source>
        <dbReference type="ARBA" id="ARBA00023180"/>
    </source>
</evidence>
<evidence type="ECO:0000256" key="3">
    <source>
        <dbReference type="ARBA" id="ARBA00007186"/>
    </source>
</evidence>
<dbReference type="GO" id="GO:0031222">
    <property type="term" value="P:arabinan catabolic process"/>
    <property type="evidence" value="ECO:0007669"/>
    <property type="project" value="UniProtKB-UniPathway"/>
</dbReference>
<name>A0A1E1JW13_9HELO</name>
<dbReference type="PANTHER" id="PTHR31776:SF0">
    <property type="entry name" value="ALPHA-L-ARABINOFURANOSIDASE 1"/>
    <property type="match status" value="1"/>
</dbReference>
<keyword evidence="11" id="KW-1185">Reference proteome</keyword>
<comment type="similarity">
    <text evidence="3">Belongs to the glycosyl hydrolase 51 family.</text>
</comment>
<keyword evidence="6" id="KW-0378">Hydrolase</keyword>
<sequence>MISKICLVATAALLSIVEAKAAQLESGLVASHAPKNSSGVSLSILTESGVKNKTAPSLYGYMFEDINHSGDGGLYGELLANRGFQGSNVQFGAIPNYVGAIVTAGENEFVPSGPVITGYKTLGNATIRLDSYRPLSPSHQTVLALDIPTTTKNTSNPVGFANMGWWGIPVSPQTYNVSFYVYPNQFRNQDNMKTSITVSLQSNLTGEIFASTVIPAQSWNVVNYTHIETQIVCNVSAPNSNNTLAITFDPIAASGHTYYFTQISLFGETFKGYKNGLRKDLAQHIYDLKPKFLRWPGGNNIEGYSFQTRWKWWETLGPLEQRSGRPGNWNYYNTNGMGILEFLEWTESMEMENVLAIFSGYSLSDGNGRNSSEYPGTAEAMYPVLKEALDELEFCMGDTSTYWGAKRAELGHPAPFKIQYIEIGNEDWFAKAYPFRFKYLYDGLKAAYPDITLISTQYDENFKKTGTKVKLPPGSMWDTHAYQEPQWFIRQFDFFDNWQEHTNNPNVTIMIGEYSVYQVDTPDGSVNFSNPPELHIQYPRMVSALAEGVYLLGAERNPNVVRLTSYAPSLQNWNWYNWTPNLFAFDADPAHTVLSTSYYLQKLFNAYRGTESLTVKNTKGHIGDLYWASSAEAKKVFLKIINTNGTMVPLTVDLEHKWATVNGTILSAPDKNNFNYKNNATEIIPRPLNLTQNRADHNNGWTWNVPAYSITVLQFNV</sequence>
<accession>A0A1E1JW13</accession>
<dbReference type="InParanoid" id="A0A1E1JW13"/>
<dbReference type="InterPro" id="IPR055235">
    <property type="entry name" value="ASD1_cat"/>
</dbReference>
<comment type="caution">
    <text evidence="10">The sequence shown here is derived from an EMBL/GenBank/DDBJ whole genome shotgun (WGS) entry which is preliminary data.</text>
</comment>
<evidence type="ECO:0000256" key="5">
    <source>
        <dbReference type="ARBA" id="ARBA00022729"/>
    </source>
</evidence>
<evidence type="ECO:0000256" key="1">
    <source>
        <dbReference type="ARBA" id="ARBA00001462"/>
    </source>
</evidence>
<dbReference type="AlphaFoldDB" id="A0A1E1JW13"/>
<keyword evidence="7" id="KW-0325">Glycoprotein</keyword>
<evidence type="ECO:0000256" key="8">
    <source>
        <dbReference type="SAM" id="SignalP"/>
    </source>
</evidence>
<dbReference type="InterPro" id="IPR051563">
    <property type="entry name" value="Glycosyl_Hydrolase_51"/>
</dbReference>
<evidence type="ECO:0000313" key="11">
    <source>
        <dbReference type="Proteomes" id="UP000178129"/>
    </source>
</evidence>
<feature type="chain" id="PRO_5009445322" description="non-reducing end alpha-L-arabinofuranosidase" evidence="8">
    <location>
        <begin position="22"/>
        <end position="717"/>
    </location>
</feature>
<comment type="pathway">
    <text evidence="2">Glycan metabolism; L-arabinan degradation.</text>
</comment>
<protein>
    <recommendedName>
        <fullName evidence="4">non-reducing end alpha-L-arabinofuranosidase</fullName>
        <ecNumber evidence="4">3.2.1.55</ecNumber>
    </recommendedName>
</protein>
<feature type="signal peptide" evidence="8">
    <location>
        <begin position="1"/>
        <end position="21"/>
    </location>
</feature>
<dbReference type="GO" id="GO:0046556">
    <property type="term" value="F:alpha-L-arabinofuranosidase activity"/>
    <property type="evidence" value="ECO:0007669"/>
    <property type="project" value="UniProtKB-EC"/>
</dbReference>
<evidence type="ECO:0000256" key="6">
    <source>
        <dbReference type="ARBA" id="ARBA00022801"/>
    </source>
</evidence>
<dbReference type="SUPFAM" id="SSF51445">
    <property type="entry name" value="(Trans)glycosidases"/>
    <property type="match status" value="1"/>
</dbReference>
<evidence type="ECO:0000256" key="2">
    <source>
        <dbReference type="ARBA" id="ARBA00004834"/>
    </source>
</evidence>
<organism evidence="10 11">
    <name type="scientific">Rhynchosporium graminicola</name>
    <dbReference type="NCBI Taxonomy" id="2792576"/>
    <lineage>
        <taxon>Eukaryota</taxon>
        <taxon>Fungi</taxon>
        <taxon>Dikarya</taxon>
        <taxon>Ascomycota</taxon>
        <taxon>Pezizomycotina</taxon>
        <taxon>Leotiomycetes</taxon>
        <taxon>Helotiales</taxon>
        <taxon>Ploettnerulaceae</taxon>
        <taxon>Rhynchosporium</taxon>
    </lineage>
</organism>
<dbReference type="Gene3D" id="2.60.40.1180">
    <property type="entry name" value="Golgi alpha-mannosidase II"/>
    <property type="match status" value="1"/>
</dbReference>
<dbReference type="GO" id="GO:0046373">
    <property type="term" value="P:L-arabinose metabolic process"/>
    <property type="evidence" value="ECO:0007669"/>
    <property type="project" value="InterPro"/>
</dbReference>
<gene>
    <name evidence="10" type="ORF">RCO7_02313</name>
</gene>
<reference evidence="11" key="1">
    <citation type="submission" date="2016-03" db="EMBL/GenBank/DDBJ databases">
        <authorList>
            <person name="Ploux O."/>
        </authorList>
    </citation>
    <scope>NUCLEOTIDE SEQUENCE [LARGE SCALE GENOMIC DNA]</scope>
    <source>
        <strain evidence="11">UK7</strain>
    </source>
</reference>
<dbReference type="STRING" id="914237.A0A1E1JW13"/>
<dbReference type="InterPro" id="IPR017853">
    <property type="entry name" value="GH"/>
</dbReference>
<dbReference type="InterPro" id="IPR013780">
    <property type="entry name" value="Glyco_hydro_b"/>
</dbReference>
<evidence type="ECO:0000259" key="9">
    <source>
        <dbReference type="SMART" id="SM00813"/>
    </source>
</evidence>
<dbReference type="Pfam" id="PF22848">
    <property type="entry name" value="ASD1_dom"/>
    <property type="match status" value="1"/>
</dbReference>
<dbReference type="EMBL" id="FJUW01000003">
    <property type="protein sequence ID" value="CZS90003.1"/>
    <property type="molecule type" value="Genomic_DNA"/>
</dbReference>